<accession>A0A9J5YS80</accession>
<comment type="caution">
    <text evidence="5">The sequence shown here is derived from an EMBL/GenBank/DDBJ whole genome shotgun (WGS) entry which is preliminary data.</text>
</comment>
<dbReference type="AlphaFoldDB" id="A0A9J5YS80"/>
<evidence type="ECO:0000313" key="6">
    <source>
        <dbReference type="Proteomes" id="UP000824120"/>
    </source>
</evidence>
<dbReference type="GO" id="GO:0005634">
    <property type="term" value="C:nucleus"/>
    <property type="evidence" value="ECO:0007669"/>
    <property type="project" value="UniProtKB-SubCell"/>
</dbReference>
<feature type="domain" description="KNOX1" evidence="3">
    <location>
        <begin position="34"/>
        <end position="78"/>
    </location>
</feature>
<sequence>METKSDHFKDGDDQEINDYYCSSRSGALDSLEDEEIKRKICCHSLYGLLVQTHLDCLKVCLGITEIDKIYQTTEEKSSKYKKVISHTMDHQAELNNKFSLLTMDQPAELDNFMEAYCVALSKLKEAMEEPHLESIKFINHMHSQLSELMELPSTSPSTPSNFGNINYFHFPFF</sequence>
<evidence type="ECO:0000313" key="5">
    <source>
        <dbReference type="EMBL" id="KAG5602576.1"/>
    </source>
</evidence>
<name>A0A9J5YS80_SOLCO</name>
<dbReference type="OrthoDB" id="1704693at2759"/>
<keyword evidence="6" id="KW-1185">Reference proteome</keyword>
<dbReference type="SMART" id="SM01256">
    <property type="entry name" value="KNOX2"/>
    <property type="match status" value="1"/>
</dbReference>
<dbReference type="InterPro" id="IPR005540">
    <property type="entry name" value="KNOX1"/>
</dbReference>
<feature type="domain" description="KNOX2" evidence="4">
    <location>
        <begin position="99"/>
        <end position="150"/>
    </location>
</feature>
<protein>
    <submittedName>
        <fullName evidence="5">Uncharacterized protein</fullName>
    </submittedName>
</protein>
<evidence type="ECO:0000259" key="3">
    <source>
        <dbReference type="SMART" id="SM01255"/>
    </source>
</evidence>
<dbReference type="PANTHER" id="PTHR48268">
    <property type="entry name" value="HOMEOBOX PROTEIN KNOTTED-1-LIKE 6 ISOFORM X1"/>
    <property type="match status" value="1"/>
</dbReference>
<evidence type="ECO:0000256" key="1">
    <source>
        <dbReference type="ARBA" id="ARBA00004123"/>
    </source>
</evidence>
<dbReference type="PANTHER" id="PTHR48268:SF2">
    <property type="entry name" value="PROTEIN KNATM"/>
    <property type="match status" value="1"/>
</dbReference>
<evidence type="ECO:0000256" key="2">
    <source>
        <dbReference type="ARBA" id="ARBA00023242"/>
    </source>
</evidence>
<gene>
    <name evidence="5" type="ORF">H5410_033946</name>
</gene>
<dbReference type="Proteomes" id="UP000824120">
    <property type="component" value="Chromosome 6"/>
</dbReference>
<reference evidence="5 6" key="1">
    <citation type="submission" date="2020-09" db="EMBL/GenBank/DDBJ databases">
        <title>De no assembly of potato wild relative species, Solanum commersonii.</title>
        <authorList>
            <person name="Cho K."/>
        </authorList>
    </citation>
    <scope>NUCLEOTIDE SEQUENCE [LARGE SCALE GENOMIC DNA]</scope>
    <source>
        <strain evidence="5">LZ3.2</strain>
        <tissue evidence="5">Leaf</tissue>
    </source>
</reference>
<organism evidence="5 6">
    <name type="scientific">Solanum commersonii</name>
    <name type="common">Commerson's wild potato</name>
    <name type="synonym">Commerson's nightshade</name>
    <dbReference type="NCBI Taxonomy" id="4109"/>
    <lineage>
        <taxon>Eukaryota</taxon>
        <taxon>Viridiplantae</taxon>
        <taxon>Streptophyta</taxon>
        <taxon>Embryophyta</taxon>
        <taxon>Tracheophyta</taxon>
        <taxon>Spermatophyta</taxon>
        <taxon>Magnoliopsida</taxon>
        <taxon>eudicotyledons</taxon>
        <taxon>Gunneridae</taxon>
        <taxon>Pentapetalae</taxon>
        <taxon>asterids</taxon>
        <taxon>lamiids</taxon>
        <taxon>Solanales</taxon>
        <taxon>Solanaceae</taxon>
        <taxon>Solanoideae</taxon>
        <taxon>Solaneae</taxon>
        <taxon>Solanum</taxon>
    </lineage>
</organism>
<dbReference type="GO" id="GO:0003677">
    <property type="term" value="F:DNA binding"/>
    <property type="evidence" value="ECO:0007669"/>
    <property type="project" value="InterPro"/>
</dbReference>
<dbReference type="SMART" id="SM01255">
    <property type="entry name" value="KNOX1"/>
    <property type="match status" value="1"/>
</dbReference>
<keyword evidence="2" id="KW-0539">Nucleus</keyword>
<proteinExistence type="predicted"/>
<evidence type="ECO:0000259" key="4">
    <source>
        <dbReference type="SMART" id="SM01256"/>
    </source>
</evidence>
<dbReference type="EMBL" id="JACXVP010000006">
    <property type="protein sequence ID" value="KAG5602576.1"/>
    <property type="molecule type" value="Genomic_DNA"/>
</dbReference>
<dbReference type="InterPro" id="IPR053363">
    <property type="entry name" value="Leaf_patterning_domain"/>
</dbReference>
<dbReference type="Pfam" id="PF03791">
    <property type="entry name" value="KNOX2"/>
    <property type="match status" value="1"/>
</dbReference>
<comment type="subcellular location">
    <subcellularLocation>
        <location evidence="1">Nucleus</location>
    </subcellularLocation>
</comment>
<dbReference type="InterPro" id="IPR005541">
    <property type="entry name" value="KNOX2"/>
</dbReference>